<evidence type="ECO:0000313" key="4">
    <source>
        <dbReference type="EMBL" id="AWB65060.1"/>
    </source>
</evidence>
<evidence type="ECO:0000256" key="1">
    <source>
        <dbReference type="ARBA" id="ARBA00023012"/>
    </source>
</evidence>
<feature type="domain" description="HPt" evidence="3">
    <location>
        <begin position="36"/>
        <end position="132"/>
    </location>
</feature>
<feature type="modified residue" description="Phosphohistidine" evidence="2">
    <location>
        <position position="75"/>
    </location>
</feature>
<keyword evidence="2" id="KW-0597">Phosphoprotein</keyword>
<accession>A0A2S0VLS4</accession>
<evidence type="ECO:0000259" key="3">
    <source>
        <dbReference type="PROSITE" id="PS50894"/>
    </source>
</evidence>
<proteinExistence type="predicted"/>
<dbReference type="Proteomes" id="UP000244441">
    <property type="component" value="Chromosome"/>
</dbReference>
<dbReference type="AlphaFoldDB" id="A0A2S0VLS4"/>
<dbReference type="PROSITE" id="PS50894">
    <property type="entry name" value="HPT"/>
    <property type="match status" value="1"/>
</dbReference>
<dbReference type="SMART" id="SM00073">
    <property type="entry name" value="HPT"/>
    <property type="match status" value="1"/>
</dbReference>
<reference evidence="4 5" key="1">
    <citation type="submission" date="2018-01" db="EMBL/GenBank/DDBJ databases">
        <title>Genome sequence of a Cantenovulum-like bacteria.</title>
        <authorList>
            <person name="Tan W.R."/>
            <person name="Lau N.-S."/>
            <person name="Go F."/>
            <person name="Amirul A.-A.A."/>
        </authorList>
    </citation>
    <scope>NUCLEOTIDE SEQUENCE [LARGE SCALE GENOMIC DNA]</scope>
    <source>
        <strain evidence="4 5">CCB-QB4</strain>
    </source>
</reference>
<dbReference type="EMBL" id="CP026604">
    <property type="protein sequence ID" value="AWB65060.1"/>
    <property type="molecule type" value="Genomic_DNA"/>
</dbReference>
<evidence type="ECO:0000313" key="5">
    <source>
        <dbReference type="Proteomes" id="UP000244441"/>
    </source>
</evidence>
<keyword evidence="5" id="KW-1185">Reference proteome</keyword>
<gene>
    <name evidence="4" type="ORF">C2869_00765</name>
</gene>
<dbReference type="Gene3D" id="1.20.120.160">
    <property type="entry name" value="HPT domain"/>
    <property type="match status" value="1"/>
</dbReference>
<sequence>MAGDDLFYVKLRALQDSEKHATVNIDAISEFTGNLSKNELNDLLDQYLQSWRAKHQDMQAAVSNEDFKLLKRLSHSLKSSAVCLGAKKVELLALLLERLCDKKNIPVKKVNVATLALLEQLAMVTQKIQQAIQNEH</sequence>
<keyword evidence="1" id="KW-0902">Two-component regulatory system</keyword>
<dbReference type="GO" id="GO:0000160">
    <property type="term" value="P:phosphorelay signal transduction system"/>
    <property type="evidence" value="ECO:0007669"/>
    <property type="project" value="UniProtKB-KW"/>
</dbReference>
<name>A0A2S0VLS4_9ALTE</name>
<organism evidence="4 5">
    <name type="scientific">Saccharobesus litoralis</name>
    <dbReference type="NCBI Taxonomy" id="2172099"/>
    <lineage>
        <taxon>Bacteria</taxon>
        <taxon>Pseudomonadati</taxon>
        <taxon>Pseudomonadota</taxon>
        <taxon>Gammaproteobacteria</taxon>
        <taxon>Alteromonadales</taxon>
        <taxon>Alteromonadaceae</taxon>
        <taxon>Saccharobesus</taxon>
    </lineage>
</organism>
<evidence type="ECO:0000256" key="2">
    <source>
        <dbReference type="PROSITE-ProRule" id="PRU00110"/>
    </source>
</evidence>
<dbReference type="InterPro" id="IPR036641">
    <property type="entry name" value="HPT_dom_sf"/>
</dbReference>
<protein>
    <recommendedName>
        <fullName evidence="3">HPt domain-containing protein</fullName>
    </recommendedName>
</protein>
<dbReference type="InterPro" id="IPR008207">
    <property type="entry name" value="Sig_transdc_His_kin_Hpt_dom"/>
</dbReference>
<dbReference type="Pfam" id="PF01627">
    <property type="entry name" value="Hpt"/>
    <property type="match status" value="1"/>
</dbReference>
<dbReference type="KEGG" id="cate:C2869_00765"/>
<dbReference type="GO" id="GO:0004672">
    <property type="term" value="F:protein kinase activity"/>
    <property type="evidence" value="ECO:0007669"/>
    <property type="project" value="UniProtKB-ARBA"/>
</dbReference>
<dbReference type="SUPFAM" id="SSF47226">
    <property type="entry name" value="Histidine-containing phosphotransfer domain, HPT domain"/>
    <property type="match status" value="1"/>
</dbReference>